<dbReference type="AlphaFoldDB" id="A0AAV7WM07"/>
<gene>
    <name evidence="1" type="ORF">NDU88_001392</name>
</gene>
<accession>A0AAV7WM07</accession>
<reference evidence="1" key="1">
    <citation type="journal article" date="2022" name="bioRxiv">
        <title>Sequencing and chromosome-scale assembly of the giantPleurodeles waltlgenome.</title>
        <authorList>
            <person name="Brown T."/>
            <person name="Elewa A."/>
            <person name="Iarovenko S."/>
            <person name="Subramanian E."/>
            <person name="Araus A.J."/>
            <person name="Petzold A."/>
            <person name="Susuki M."/>
            <person name="Suzuki K.-i.T."/>
            <person name="Hayashi T."/>
            <person name="Toyoda A."/>
            <person name="Oliveira C."/>
            <person name="Osipova E."/>
            <person name="Leigh N.D."/>
            <person name="Simon A."/>
            <person name="Yun M.H."/>
        </authorList>
    </citation>
    <scope>NUCLEOTIDE SEQUENCE</scope>
    <source>
        <strain evidence="1">20211129_DDA</strain>
        <tissue evidence="1">Liver</tissue>
    </source>
</reference>
<proteinExistence type="predicted"/>
<name>A0AAV7WM07_PLEWA</name>
<sequence length="98" mass="10723">MQRGPVVRCNNRGAFKFQLSRPVAWRGCSQRVLENGNLGQVTPVQAPPGARRMLPRRVLVSLAMRLNDMKGGGGLLMCGTRPGRLSCGPRHKSAIEEL</sequence>
<protein>
    <submittedName>
        <fullName evidence="1">Uncharacterized protein</fullName>
    </submittedName>
</protein>
<dbReference type="EMBL" id="JANPWB010000001">
    <property type="protein sequence ID" value="KAJ1213761.1"/>
    <property type="molecule type" value="Genomic_DNA"/>
</dbReference>
<keyword evidence="2" id="KW-1185">Reference proteome</keyword>
<evidence type="ECO:0000313" key="2">
    <source>
        <dbReference type="Proteomes" id="UP001066276"/>
    </source>
</evidence>
<dbReference type="Proteomes" id="UP001066276">
    <property type="component" value="Chromosome 1_1"/>
</dbReference>
<comment type="caution">
    <text evidence="1">The sequence shown here is derived from an EMBL/GenBank/DDBJ whole genome shotgun (WGS) entry which is preliminary data.</text>
</comment>
<evidence type="ECO:0000313" key="1">
    <source>
        <dbReference type="EMBL" id="KAJ1213761.1"/>
    </source>
</evidence>
<organism evidence="1 2">
    <name type="scientific">Pleurodeles waltl</name>
    <name type="common">Iberian ribbed newt</name>
    <dbReference type="NCBI Taxonomy" id="8319"/>
    <lineage>
        <taxon>Eukaryota</taxon>
        <taxon>Metazoa</taxon>
        <taxon>Chordata</taxon>
        <taxon>Craniata</taxon>
        <taxon>Vertebrata</taxon>
        <taxon>Euteleostomi</taxon>
        <taxon>Amphibia</taxon>
        <taxon>Batrachia</taxon>
        <taxon>Caudata</taxon>
        <taxon>Salamandroidea</taxon>
        <taxon>Salamandridae</taxon>
        <taxon>Pleurodelinae</taxon>
        <taxon>Pleurodeles</taxon>
    </lineage>
</organism>